<protein>
    <submittedName>
        <fullName evidence="1">Uncharacterized protein</fullName>
    </submittedName>
</protein>
<evidence type="ECO:0000313" key="1">
    <source>
        <dbReference type="EMBL" id="OLF07327.1"/>
    </source>
</evidence>
<proteinExistence type="predicted"/>
<name>A0A7Z1AW75_9PSEU</name>
<dbReference type="AlphaFoldDB" id="A0A7Z1AW75"/>
<organism evidence="1 2">
    <name type="scientific">Actinophytocola xinjiangensis</name>
    <dbReference type="NCBI Taxonomy" id="485602"/>
    <lineage>
        <taxon>Bacteria</taxon>
        <taxon>Bacillati</taxon>
        <taxon>Actinomycetota</taxon>
        <taxon>Actinomycetes</taxon>
        <taxon>Pseudonocardiales</taxon>
        <taxon>Pseudonocardiaceae</taxon>
    </lineage>
</organism>
<gene>
    <name evidence="1" type="ORF">BLA60_27535</name>
</gene>
<comment type="caution">
    <text evidence="1">The sequence shown here is derived from an EMBL/GenBank/DDBJ whole genome shotgun (WGS) entry which is preliminary data.</text>
</comment>
<evidence type="ECO:0000313" key="2">
    <source>
        <dbReference type="Proteomes" id="UP000185696"/>
    </source>
</evidence>
<accession>A0A7Z1AW75</accession>
<dbReference type="RefSeq" id="WP_075135919.1">
    <property type="nucleotide sequence ID" value="NZ_MSIF01000016.1"/>
</dbReference>
<reference evidence="1 2" key="1">
    <citation type="submission" date="2016-12" db="EMBL/GenBank/DDBJ databases">
        <title>The draft genome sequence of Actinophytocola xinjiangensis.</title>
        <authorList>
            <person name="Wang W."/>
            <person name="Yuan L."/>
        </authorList>
    </citation>
    <scope>NUCLEOTIDE SEQUENCE [LARGE SCALE GENOMIC DNA]</scope>
    <source>
        <strain evidence="1 2">CGMCC 4.4663</strain>
    </source>
</reference>
<dbReference type="EMBL" id="MSIF01000016">
    <property type="protein sequence ID" value="OLF07327.1"/>
    <property type="molecule type" value="Genomic_DNA"/>
</dbReference>
<dbReference type="Proteomes" id="UP000185696">
    <property type="component" value="Unassembled WGS sequence"/>
</dbReference>
<sequence>MITMQVRGETGDIVARGSFGLDWMAALRHVDADRFPFLGSLLPYADSMFNSRQTVRLRQEIADESVRELLGSEAASEIERLCQQVESGQHLYLWFLGD</sequence>
<dbReference type="OrthoDB" id="3481175at2"/>
<keyword evidence="2" id="KW-1185">Reference proteome</keyword>